<reference evidence="10" key="1">
    <citation type="submission" date="2020-05" db="EMBL/GenBank/DDBJ databases">
        <title>Mycena genomes resolve the evolution of fungal bioluminescence.</title>
        <authorList>
            <person name="Tsai I.J."/>
        </authorList>
    </citation>
    <scope>NUCLEOTIDE SEQUENCE</scope>
    <source>
        <strain evidence="10">CCC161011</strain>
    </source>
</reference>
<keyword evidence="4" id="KW-0862">Zinc</keyword>
<dbReference type="GO" id="GO:0008270">
    <property type="term" value="F:zinc ion binding"/>
    <property type="evidence" value="ECO:0007669"/>
    <property type="project" value="UniProtKB-KW"/>
</dbReference>
<accession>A0A8H7CXK4</accession>
<feature type="region of interest" description="Disordered" evidence="8">
    <location>
        <begin position="197"/>
        <end position="228"/>
    </location>
</feature>
<dbReference type="FunFam" id="3.30.160.60:FF:000032">
    <property type="entry name" value="Krueppel-like factor 4"/>
    <property type="match status" value="1"/>
</dbReference>
<dbReference type="GO" id="GO:0000978">
    <property type="term" value="F:RNA polymerase II cis-regulatory region sequence-specific DNA binding"/>
    <property type="evidence" value="ECO:0007669"/>
    <property type="project" value="TreeGrafter"/>
</dbReference>
<evidence type="ECO:0000256" key="6">
    <source>
        <dbReference type="ARBA" id="ARBA00023163"/>
    </source>
</evidence>
<keyword evidence="5" id="KW-0805">Transcription regulation</keyword>
<feature type="domain" description="C2H2-type" evidence="9">
    <location>
        <begin position="320"/>
        <end position="349"/>
    </location>
</feature>
<feature type="compositionally biased region" description="Basic and acidic residues" evidence="8">
    <location>
        <begin position="66"/>
        <end position="75"/>
    </location>
</feature>
<evidence type="ECO:0000259" key="9">
    <source>
        <dbReference type="PROSITE" id="PS50157"/>
    </source>
</evidence>
<dbReference type="PROSITE" id="PS50157">
    <property type="entry name" value="ZINC_FINGER_C2H2_2"/>
    <property type="match status" value="3"/>
</dbReference>
<name>A0A8H7CXK4_9AGAR</name>
<evidence type="ECO:0000256" key="5">
    <source>
        <dbReference type="ARBA" id="ARBA00023015"/>
    </source>
</evidence>
<dbReference type="SMART" id="SM00355">
    <property type="entry name" value="ZnF_C2H2"/>
    <property type="match status" value="3"/>
</dbReference>
<evidence type="ECO:0000313" key="10">
    <source>
        <dbReference type="EMBL" id="KAF7354264.1"/>
    </source>
</evidence>
<evidence type="ECO:0000256" key="3">
    <source>
        <dbReference type="ARBA" id="ARBA00022771"/>
    </source>
</evidence>
<evidence type="ECO:0000256" key="8">
    <source>
        <dbReference type="SAM" id="MobiDB-lite"/>
    </source>
</evidence>
<dbReference type="PANTHER" id="PTHR23235:SF120">
    <property type="entry name" value="KRUPPEL-LIKE FACTOR 15"/>
    <property type="match status" value="1"/>
</dbReference>
<comment type="caution">
    <text evidence="10">The sequence shown here is derived from an EMBL/GenBank/DDBJ whole genome shotgun (WGS) entry which is preliminary data.</text>
</comment>
<organism evidence="10 11">
    <name type="scientific">Mycena venus</name>
    <dbReference type="NCBI Taxonomy" id="2733690"/>
    <lineage>
        <taxon>Eukaryota</taxon>
        <taxon>Fungi</taxon>
        <taxon>Dikarya</taxon>
        <taxon>Basidiomycota</taxon>
        <taxon>Agaricomycotina</taxon>
        <taxon>Agaricomycetes</taxon>
        <taxon>Agaricomycetidae</taxon>
        <taxon>Agaricales</taxon>
        <taxon>Marasmiineae</taxon>
        <taxon>Mycenaceae</taxon>
        <taxon>Mycena</taxon>
    </lineage>
</organism>
<evidence type="ECO:0000256" key="7">
    <source>
        <dbReference type="PROSITE-ProRule" id="PRU00042"/>
    </source>
</evidence>
<dbReference type="Pfam" id="PF00096">
    <property type="entry name" value="zf-C2H2"/>
    <property type="match status" value="2"/>
</dbReference>
<keyword evidence="6" id="KW-0804">Transcription</keyword>
<keyword evidence="1" id="KW-0479">Metal-binding</keyword>
<dbReference type="OrthoDB" id="4748970at2759"/>
<proteinExistence type="predicted"/>
<feature type="domain" description="C2H2-type" evidence="9">
    <location>
        <begin position="290"/>
        <end position="319"/>
    </location>
</feature>
<feature type="region of interest" description="Disordered" evidence="8">
    <location>
        <begin position="53"/>
        <end position="79"/>
    </location>
</feature>
<sequence>MANDNRDILGLYADTAYIWDTVLQSDSVGSQTNRPSILAPKYLEASRQGEYHGKTDSFHSYDGGSEDSHNIRDNRNSSGLPFIVLTSGTERDRRMSDPFIEPGQHISDFEPEGTMSWNDIGVKRRRGHRSVACSTSDHATHEGNFLCPYAGVNKHRRSQSDTSGGSFMRSGRLLSLAEPVPSIGWYPRYDESAYSDSGSHFRSSASSQWPGPNPSPQSQPSYLPDLDGSPEIPIVVLKQDVTSERTMMASRLRRREEAKYRCPVVGCGSTFTRRINLKGHIRAHSDERPFVCSWNGCGKAFARLHDQKRHEQLHAIDRPFQCDGCKRKFFRLDVLNRHLRSKAAEGCRQQFGDNEKNADTKMRVSEPIPALSRTPGLWENMNGVAV</sequence>
<dbReference type="Gene3D" id="3.30.160.60">
    <property type="entry name" value="Classic Zinc Finger"/>
    <property type="match status" value="3"/>
</dbReference>
<dbReference type="EMBL" id="JACAZI010000008">
    <property type="protein sequence ID" value="KAF7354264.1"/>
    <property type="molecule type" value="Genomic_DNA"/>
</dbReference>
<dbReference type="GO" id="GO:0000981">
    <property type="term" value="F:DNA-binding transcription factor activity, RNA polymerase II-specific"/>
    <property type="evidence" value="ECO:0007669"/>
    <property type="project" value="TreeGrafter"/>
</dbReference>
<dbReference type="PROSITE" id="PS00028">
    <property type="entry name" value="ZINC_FINGER_C2H2_1"/>
    <property type="match status" value="2"/>
</dbReference>
<dbReference type="InterPro" id="IPR036236">
    <property type="entry name" value="Znf_C2H2_sf"/>
</dbReference>
<evidence type="ECO:0000256" key="1">
    <source>
        <dbReference type="ARBA" id="ARBA00022723"/>
    </source>
</evidence>
<keyword evidence="11" id="KW-1185">Reference proteome</keyword>
<dbReference type="AlphaFoldDB" id="A0A8H7CXK4"/>
<dbReference type="Proteomes" id="UP000620124">
    <property type="component" value="Unassembled WGS sequence"/>
</dbReference>
<keyword evidence="3 7" id="KW-0863">Zinc-finger</keyword>
<dbReference type="PANTHER" id="PTHR23235">
    <property type="entry name" value="KRUEPPEL-LIKE TRANSCRIPTION FACTOR"/>
    <property type="match status" value="1"/>
</dbReference>
<dbReference type="SUPFAM" id="SSF57667">
    <property type="entry name" value="beta-beta-alpha zinc fingers"/>
    <property type="match status" value="1"/>
</dbReference>
<protein>
    <submittedName>
        <fullName evidence="10">Calcineurin responsive transcriptional factor</fullName>
    </submittedName>
</protein>
<gene>
    <name evidence="10" type="ORF">MVEN_01114400</name>
</gene>
<keyword evidence="2" id="KW-0677">Repeat</keyword>
<evidence type="ECO:0000256" key="2">
    <source>
        <dbReference type="ARBA" id="ARBA00022737"/>
    </source>
</evidence>
<feature type="domain" description="C2H2-type" evidence="9">
    <location>
        <begin position="260"/>
        <end position="289"/>
    </location>
</feature>
<evidence type="ECO:0000256" key="4">
    <source>
        <dbReference type="ARBA" id="ARBA00022833"/>
    </source>
</evidence>
<evidence type="ECO:0000313" key="11">
    <source>
        <dbReference type="Proteomes" id="UP000620124"/>
    </source>
</evidence>
<dbReference type="InterPro" id="IPR013087">
    <property type="entry name" value="Znf_C2H2_type"/>
</dbReference>